<proteinExistence type="predicted"/>
<sequence>MALAAQAVADLEIPVAGQARAGVAAQAQGIRRMLAARAGAEGAGRHRLRFHRAGVELVAACLGVFP</sequence>
<protein>
    <submittedName>
        <fullName evidence="1">Uncharacterized protein</fullName>
    </submittedName>
</protein>
<accession>A0A449IEQ3</accession>
<organism evidence="1 2">
    <name type="scientific">Pseudomonas fragi</name>
    <dbReference type="NCBI Taxonomy" id="296"/>
    <lineage>
        <taxon>Bacteria</taxon>
        <taxon>Pseudomonadati</taxon>
        <taxon>Pseudomonadota</taxon>
        <taxon>Gammaproteobacteria</taxon>
        <taxon>Pseudomonadales</taxon>
        <taxon>Pseudomonadaceae</taxon>
        <taxon>Pseudomonas</taxon>
    </lineage>
</organism>
<evidence type="ECO:0000313" key="2">
    <source>
        <dbReference type="Proteomes" id="UP000330809"/>
    </source>
</evidence>
<dbReference type="Proteomes" id="UP000330809">
    <property type="component" value="Unassembled WGS sequence"/>
</dbReference>
<reference evidence="1 2" key="1">
    <citation type="submission" date="2019-02" db="EMBL/GenBank/DDBJ databases">
        <authorList>
            <consortium name="Pathogen Informatics"/>
        </authorList>
    </citation>
    <scope>NUCLEOTIDE SEQUENCE [LARGE SCALE GENOMIC DNA]</scope>
    <source>
        <strain evidence="1 2">3012STDY7103891</strain>
    </source>
</reference>
<gene>
    <name evidence="1" type="ORF">NCTC10754_00462</name>
</gene>
<dbReference type="EMBL" id="CAACYJ010000002">
    <property type="protein sequence ID" value="VFB17941.1"/>
    <property type="molecule type" value="Genomic_DNA"/>
</dbReference>
<evidence type="ECO:0000313" key="1">
    <source>
        <dbReference type="EMBL" id="VFB17941.1"/>
    </source>
</evidence>
<dbReference type="AlphaFoldDB" id="A0A449IEQ3"/>
<name>A0A449IEQ3_PSEFR</name>